<evidence type="ECO:0000259" key="2">
    <source>
        <dbReference type="PROSITE" id="PS50011"/>
    </source>
</evidence>
<dbReference type="PROSITE" id="PS50011">
    <property type="entry name" value="PROTEIN_KINASE_DOM"/>
    <property type="match status" value="1"/>
</dbReference>
<gene>
    <name evidence="3" type="ORF">KGD84_01510</name>
</gene>
<evidence type="ECO:0000313" key="4">
    <source>
        <dbReference type="Proteomes" id="UP000676079"/>
    </source>
</evidence>
<dbReference type="Gene3D" id="2.130.10.10">
    <property type="entry name" value="YVTN repeat-like/Quinoprotein amine dehydrogenase"/>
    <property type="match status" value="2"/>
</dbReference>
<dbReference type="Gene3D" id="1.10.510.10">
    <property type="entry name" value="Transferase(Phosphotransferase) domain 1"/>
    <property type="match status" value="1"/>
</dbReference>
<proteinExistence type="predicted"/>
<reference evidence="3 4" key="1">
    <citation type="submission" date="2021-05" db="EMBL/GenBank/DDBJ databases">
        <title>Direct Submission.</title>
        <authorList>
            <person name="Li K."/>
            <person name="Gao J."/>
        </authorList>
    </citation>
    <scope>NUCLEOTIDE SEQUENCE [LARGE SCALE GENOMIC DNA]</scope>
    <source>
        <strain evidence="3 4">Mg02</strain>
    </source>
</reference>
<dbReference type="PANTHER" id="PTHR19879:SF9">
    <property type="entry name" value="TRANSCRIPTION INITIATION FACTOR TFIID SUBUNIT 5"/>
    <property type="match status" value="1"/>
</dbReference>
<accession>A0ABX8BM19</accession>
<dbReference type="Proteomes" id="UP000676079">
    <property type="component" value="Chromosome"/>
</dbReference>
<dbReference type="SUPFAM" id="SSF82171">
    <property type="entry name" value="DPP6 N-terminal domain-like"/>
    <property type="match status" value="1"/>
</dbReference>
<evidence type="ECO:0000256" key="1">
    <source>
        <dbReference type="SAM" id="MobiDB-lite"/>
    </source>
</evidence>
<dbReference type="Gene3D" id="3.30.200.20">
    <property type="entry name" value="Phosphorylase Kinase, domain 1"/>
    <property type="match status" value="1"/>
</dbReference>
<organism evidence="3 4">
    <name type="scientific">Nocardiopsis changdeensis</name>
    <dbReference type="NCBI Taxonomy" id="2831969"/>
    <lineage>
        <taxon>Bacteria</taxon>
        <taxon>Bacillati</taxon>
        <taxon>Actinomycetota</taxon>
        <taxon>Actinomycetes</taxon>
        <taxon>Streptosporangiales</taxon>
        <taxon>Nocardiopsidaceae</taxon>
        <taxon>Nocardiopsis</taxon>
    </lineage>
</organism>
<evidence type="ECO:0000313" key="3">
    <source>
        <dbReference type="EMBL" id="QUX23109.1"/>
    </source>
</evidence>
<feature type="domain" description="Protein kinase" evidence="2">
    <location>
        <begin position="15"/>
        <end position="248"/>
    </location>
</feature>
<dbReference type="InterPro" id="IPR011009">
    <property type="entry name" value="Kinase-like_dom_sf"/>
</dbReference>
<sequence length="673" mass="71386">MQPLHPHDPPSVGPYRLHSRLGEDAYARVYLASAPGGPPAAVRVVRSEHATDARFRAVFGELVEAGYRLESDRVCTVLAADLRGAVPWAAVEHPYGMGLPDLVAEVGPLSTDALHALALHLALALDDVHAAGRAHGSLWPAGVLVTTERALLADPGLEWAVAGVDLRAPHPSFAAPEGGTGPGTDVFSWAATVSYAASGLEGPAGLPRVPLQLRGLVEACLRNSPVLRPGTADLVRMLGGPRAADPWPREVLAAVRARAGEQRALVEAAGDAPPAADPRPRPRPRPRRAVALAAGAVALAAVASAGVWAWQGAGREEEPAAPVMSEGSPCSEGVAYPAPEDRLSGERAPAWALSFDPSGELLAVLTTEGLSIWDWDTREEVARLAGVSGPMVPVFSPTGCLVAAGVERELDGVDTPVTMATSFDLPSGTTVEHLGPQRGPSGPDGVWVDEPESVREVGFSPDGSLMTVFVDAHMQEPHVGLVDTATGEPVGQVVEDSVIRASMPDSERIITADASQMTVWDVRSGEELHTVRDLTEPDFLVVPGTDEVVFVSGDRLVWWDYARRREVRSFTMDGFADAGTRAELGHLGFSPDGERLYADWYVFTGAEGDQTAEHTSYVWDVRSGEDLLAGAEEPLRFRRAAEHPDGEALVVITPEDRVVPVDPDTFEPGEPLF</sequence>
<protein>
    <submittedName>
        <fullName evidence="3">Acyl-ACP thioesterase</fullName>
    </submittedName>
</protein>
<keyword evidence="4" id="KW-1185">Reference proteome</keyword>
<feature type="region of interest" description="Disordered" evidence="1">
    <location>
        <begin position="265"/>
        <end position="287"/>
    </location>
</feature>
<name>A0ABX8BM19_9ACTN</name>
<dbReference type="SUPFAM" id="SSF56112">
    <property type="entry name" value="Protein kinase-like (PK-like)"/>
    <property type="match status" value="1"/>
</dbReference>
<dbReference type="InterPro" id="IPR015943">
    <property type="entry name" value="WD40/YVTN_repeat-like_dom_sf"/>
</dbReference>
<dbReference type="PANTHER" id="PTHR19879">
    <property type="entry name" value="TRANSCRIPTION INITIATION FACTOR TFIID"/>
    <property type="match status" value="1"/>
</dbReference>
<dbReference type="RefSeq" id="WP_220564337.1">
    <property type="nucleotide sequence ID" value="NZ_CP074133.1"/>
</dbReference>
<dbReference type="EMBL" id="CP074133">
    <property type="protein sequence ID" value="QUX23109.1"/>
    <property type="molecule type" value="Genomic_DNA"/>
</dbReference>
<dbReference type="InterPro" id="IPR000719">
    <property type="entry name" value="Prot_kinase_dom"/>
</dbReference>